<name>A0AAV7EXI3_ARIFI</name>
<feature type="compositionally biased region" description="Low complexity" evidence="1">
    <location>
        <begin position="87"/>
        <end position="106"/>
    </location>
</feature>
<organism evidence="2 3">
    <name type="scientific">Aristolochia fimbriata</name>
    <name type="common">White veined hardy Dutchman's pipe vine</name>
    <dbReference type="NCBI Taxonomy" id="158543"/>
    <lineage>
        <taxon>Eukaryota</taxon>
        <taxon>Viridiplantae</taxon>
        <taxon>Streptophyta</taxon>
        <taxon>Embryophyta</taxon>
        <taxon>Tracheophyta</taxon>
        <taxon>Spermatophyta</taxon>
        <taxon>Magnoliopsida</taxon>
        <taxon>Magnoliidae</taxon>
        <taxon>Piperales</taxon>
        <taxon>Aristolochiaceae</taxon>
        <taxon>Aristolochia</taxon>
    </lineage>
</organism>
<keyword evidence="3" id="KW-1185">Reference proteome</keyword>
<gene>
    <name evidence="2" type="ORF">H6P81_006003</name>
</gene>
<proteinExistence type="predicted"/>
<sequence>MEGLIPLVYRAIVQYRTGGQAALVGSWINDSPSASYMRLPAGDSGRFHQPSEIQFFRPGDYHVYGSASSSSSSSSSSGTTMVINNVGTSSTGSPLRRSTSRRLSAA</sequence>
<dbReference type="Proteomes" id="UP000825729">
    <property type="component" value="Unassembled WGS sequence"/>
</dbReference>
<feature type="compositionally biased region" description="Low complexity" evidence="1">
    <location>
        <begin position="66"/>
        <end position="77"/>
    </location>
</feature>
<dbReference type="AlphaFoldDB" id="A0AAV7EXI3"/>
<dbReference type="PANTHER" id="PTHR34670:SF8">
    <property type="entry name" value="EXPRESSED PROTEIN"/>
    <property type="match status" value="1"/>
</dbReference>
<protein>
    <submittedName>
        <fullName evidence="2">Uncharacterized protein</fullName>
    </submittedName>
</protein>
<dbReference type="EMBL" id="JAINDJ010000003">
    <property type="protein sequence ID" value="KAG9453099.1"/>
    <property type="molecule type" value="Genomic_DNA"/>
</dbReference>
<reference evidence="2 3" key="1">
    <citation type="submission" date="2021-07" db="EMBL/GenBank/DDBJ databases">
        <title>The Aristolochia fimbriata genome: insights into angiosperm evolution, floral development and chemical biosynthesis.</title>
        <authorList>
            <person name="Jiao Y."/>
        </authorList>
    </citation>
    <scope>NUCLEOTIDE SEQUENCE [LARGE SCALE GENOMIC DNA]</scope>
    <source>
        <strain evidence="2">IBCAS-2021</strain>
        <tissue evidence="2">Leaf</tissue>
    </source>
</reference>
<comment type="caution">
    <text evidence="2">The sequence shown here is derived from an EMBL/GenBank/DDBJ whole genome shotgun (WGS) entry which is preliminary data.</text>
</comment>
<dbReference type="PANTHER" id="PTHR34670">
    <property type="entry name" value="EXPRESSED PROTEIN"/>
    <property type="match status" value="1"/>
</dbReference>
<evidence type="ECO:0000313" key="2">
    <source>
        <dbReference type="EMBL" id="KAG9453099.1"/>
    </source>
</evidence>
<evidence type="ECO:0000256" key="1">
    <source>
        <dbReference type="SAM" id="MobiDB-lite"/>
    </source>
</evidence>
<accession>A0AAV7EXI3</accession>
<evidence type="ECO:0000313" key="3">
    <source>
        <dbReference type="Proteomes" id="UP000825729"/>
    </source>
</evidence>
<feature type="region of interest" description="Disordered" evidence="1">
    <location>
        <begin position="65"/>
        <end position="106"/>
    </location>
</feature>